<accession>A0A834SWU4</accession>
<dbReference type="AlphaFoldDB" id="A0A834SWU4"/>
<feature type="transmembrane region" description="Helical" evidence="2">
    <location>
        <begin position="118"/>
        <end position="139"/>
    </location>
</feature>
<feature type="transmembrane region" description="Helical" evidence="2">
    <location>
        <begin position="76"/>
        <end position="98"/>
    </location>
</feature>
<organism evidence="3 4">
    <name type="scientific">Senna tora</name>
    <dbReference type="NCBI Taxonomy" id="362788"/>
    <lineage>
        <taxon>Eukaryota</taxon>
        <taxon>Viridiplantae</taxon>
        <taxon>Streptophyta</taxon>
        <taxon>Embryophyta</taxon>
        <taxon>Tracheophyta</taxon>
        <taxon>Spermatophyta</taxon>
        <taxon>Magnoliopsida</taxon>
        <taxon>eudicotyledons</taxon>
        <taxon>Gunneridae</taxon>
        <taxon>Pentapetalae</taxon>
        <taxon>rosids</taxon>
        <taxon>fabids</taxon>
        <taxon>Fabales</taxon>
        <taxon>Fabaceae</taxon>
        <taxon>Caesalpinioideae</taxon>
        <taxon>Cassia clade</taxon>
        <taxon>Senna</taxon>
    </lineage>
</organism>
<gene>
    <name evidence="3" type="ORF">G2W53_036983</name>
</gene>
<dbReference type="PANTHER" id="PTHR46431">
    <property type="entry name" value="EXPRESSED PROTEIN"/>
    <property type="match status" value="1"/>
</dbReference>
<reference evidence="3" key="1">
    <citation type="submission" date="2020-09" db="EMBL/GenBank/DDBJ databases">
        <title>Genome-Enabled Discovery of Anthraquinone Biosynthesis in Senna tora.</title>
        <authorList>
            <person name="Kang S.-H."/>
            <person name="Pandey R.P."/>
            <person name="Lee C.-M."/>
            <person name="Sim J.-S."/>
            <person name="Jeong J.-T."/>
            <person name="Choi B.-S."/>
            <person name="Jung M."/>
            <person name="Ginzburg D."/>
            <person name="Zhao K."/>
            <person name="Won S.Y."/>
            <person name="Oh T.-J."/>
            <person name="Yu Y."/>
            <person name="Kim N.-H."/>
            <person name="Lee O.R."/>
            <person name="Lee T.-H."/>
            <person name="Bashyal P."/>
            <person name="Kim T.-S."/>
            <person name="Lee W.-H."/>
            <person name="Kawkins C."/>
            <person name="Kim C.-K."/>
            <person name="Kim J.S."/>
            <person name="Ahn B.O."/>
            <person name="Rhee S.Y."/>
            <person name="Sohng J.K."/>
        </authorList>
    </citation>
    <scope>NUCLEOTIDE SEQUENCE</scope>
    <source>
        <tissue evidence="3">Leaf</tissue>
    </source>
</reference>
<feature type="compositionally biased region" description="Acidic residues" evidence="1">
    <location>
        <begin position="27"/>
        <end position="36"/>
    </location>
</feature>
<feature type="transmembrane region" description="Helical" evidence="2">
    <location>
        <begin position="181"/>
        <end position="201"/>
    </location>
</feature>
<sequence>MNPQAEDDGGREKLVPELSLQIRDQDNDNDDDDEVEGYVKLRPEPRDSESEINGLGEDEAAAAAAMRLRRRCSVWYWVKLALFLACLGLLALVFLMWVGPLLMDKEVIPLLNWGESQFSTGELAVMIFASVALFPTLLLPSSPSMWVAGMTFGYGLGFLLIISAVSVGVSLPFFIGSIFHHKIQVFALIRISPFPYILYNYCAVATNVKYGPYIMGSLIGVVPEIFVAIYTYAFSPSL</sequence>
<evidence type="ECO:0000313" key="3">
    <source>
        <dbReference type="EMBL" id="KAF7810240.1"/>
    </source>
</evidence>
<feature type="transmembrane region" description="Helical" evidence="2">
    <location>
        <begin position="213"/>
        <end position="233"/>
    </location>
</feature>
<dbReference type="PANTHER" id="PTHR46431:SF7">
    <property type="entry name" value="SNARE ASSOCIATED GOLGI PROTEIN FAMILY"/>
    <property type="match status" value="1"/>
</dbReference>
<dbReference type="OrthoDB" id="202840at2759"/>
<evidence type="ECO:0000256" key="2">
    <source>
        <dbReference type="SAM" id="Phobius"/>
    </source>
</evidence>
<keyword evidence="4" id="KW-1185">Reference proteome</keyword>
<keyword evidence="2 3" id="KW-0812">Transmembrane</keyword>
<keyword evidence="2" id="KW-1133">Transmembrane helix</keyword>
<keyword evidence="2" id="KW-0472">Membrane</keyword>
<evidence type="ECO:0000313" key="4">
    <source>
        <dbReference type="Proteomes" id="UP000634136"/>
    </source>
</evidence>
<feature type="transmembrane region" description="Helical" evidence="2">
    <location>
        <begin position="151"/>
        <end position="175"/>
    </location>
</feature>
<name>A0A834SWU4_9FABA</name>
<proteinExistence type="predicted"/>
<feature type="compositionally biased region" description="Basic and acidic residues" evidence="1">
    <location>
        <begin position="37"/>
        <end position="49"/>
    </location>
</feature>
<evidence type="ECO:0000256" key="1">
    <source>
        <dbReference type="SAM" id="MobiDB-lite"/>
    </source>
</evidence>
<dbReference type="Proteomes" id="UP000634136">
    <property type="component" value="Unassembled WGS sequence"/>
</dbReference>
<comment type="caution">
    <text evidence="3">The sequence shown here is derived from an EMBL/GenBank/DDBJ whole genome shotgun (WGS) entry which is preliminary data.</text>
</comment>
<dbReference type="EMBL" id="JAAIUW010000011">
    <property type="protein sequence ID" value="KAF7810240.1"/>
    <property type="molecule type" value="Genomic_DNA"/>
</dbReference>
<feature type="region of interest" description="Disordered" evidence="1">
    <location>
        <begin position="1"/>
        <end position="52"/>
    </location>
</feature>
<protein>
    <submittedName>
        <fullName evidence="3">Transmembrane protein 64-like</fullName>
    </submittedName>
</protein>